<name>A0A5C3R0W9_9AGAR</name>
<evidence type="ECO:0000313" key="1">
    <source>
        <dbReference type="EMBL" id="TFL06219.1"/>
    </source>
</evidence>
<dbReference type="OrthoDB" id="3255221at2759"/>
<dbReference type="EMBL" id="ML178815">
    <property type="protein sequence ID" value="TFL06219.1"/>
    <property type="molecule type" value="Genomic_DNA"/>
</dbReference>
<sequence>MPFETDTTWPAGLLNIFQICRQDLQHLENRYYGPYNKLLSYCFGPESFDFFVAPQSPPSEFSPRDTGDFIVFLVVFDRLRRPVLIAEIKDDAWANKADLRSKADEQVRQRYDSMLNDCPLPHLWGLSLLGTSMRVYSGDTATGDVQPTFENRPNLSRIFPRNFLEGAWDIDILSPEGFAKMKEIVGDIMASAAALEGWESQL</sequence>
<reference evidence="1 2" key="1">
    <citation type="journal article" date="2019" name="Nat. Ecol. Evol.">
        <title>Megaphylogeny resolves global patterns of mushroom evolution.</title>
        <authorList>
            <person name="Varga T."/>
            <person name="Krizsan K."/>
            <person name="Foldi C."/>
            <person name="Dima B."/>
            <person name="Sanchez-Garcia M."/>
            <person name="Sanchez-Ramirez S."/>
            <person name="Szollosi G.J."/>
            <person name="Szarkandi J.G."/>
            <person name="Papp V."/>
            <person name="Albert L."/>
            <person name="Andreopoulos W."/>
            <person name="Angelini C."/>
            <person name="Antonin V."/>
            <person name="Barry K.W."/>
            <person name="Bougher N.L."/>
            <person name="Buchanan P."/>
            <person name="Buyck B."/>
            <person name="Bense V."/>
            <person name="Catcheside P."/>
            <person name="Chovatia M."/>
            <person name="Cooper J."/>
            <person name="Damon W."/>
            <person name="Desjardin D."/>
            <person name="Finy P."/>
            <person name="Geml J."/>
            <person name="Haridas S."/>
            <person name="Hughes K."/>
            <person name="Justo A."/>
            <person name="Karasinski D."/>
            <person name="Kautmanova I."/>
            <person name="Kiss B."/>
            <person name="Kocsube S."/>
            <person name="Kotiranta H."/>
            <person name="LaButti K.M."/>
            <person name="Lechner B.E."/>
            <person name="Liimatainen K."/>
            <person name="Lipzen A."/>
            <person name="Lukacs Z."/>
            <person name="Mihaltcheva S."/>
            <person name="Morgado L.N."/>
            <person name="Niskanen T."/>
            <person name="Noordeloos M.E."/>
            <person name="Ohm R.A."/>
            <person name="Ortiz-Santana B."/>
            <person name="Ovrebo C."/>
            <person name="Racz N."/>
            <person name="Riley R."/>
            <person name="Savchenko A."/>
            <person name="Shiryaev A."/>
            <person name="Soop K."/>
            <person name="Spirin V."/>
            <person name="Szebenyi C."/>
            <person name="Tomsovsky M."/>
            <person name="Tulloss R.E."/>
            <person name="Uehling J."/>
            <person name="Grigoriev I.V."/>
            <person name="Vagvolgyi C."/>
            <person name="Papp T."/>
            <person name="Martin F.M."/>
            <person name="Miettinen O."/>
            <person name="Hibbett D.S."/>
            <person name="Nagy L.G."/>
        </authorList>
    </citation>
    <scope>NUCLEOTIDE SEQUENCE [LARGE SCALE GENOMIC DNA]</scope>
    <source>
        <strain evidence="1 2">CBS 309.79</strain>
    </source>
</reference>
<proteinExistence type="predicted"/>
<protein>
    <recommendedName>
        <fullName evidence="3">Fungal-type protein kinase domain-containing protein</fullName>
    </recommendedName>
</protein>
<gene>
    <name evidence="1" type="ORF">BDV98DRAFT_559024</name>
</gene>
<evidence type="ECO:0008006" key="3">
    <source>
        <dbReference type="Google" id="ProtNLM"/>
    </source>
</evidence>
<keyword evidence="2" id="KW-1185">Reference proteome</keyword>
<accession>A0A5C3R0W9</accession>
<evidence type="ECO:0000313" key="2">
    <source>
        <dbReference type="Proteomes" id="UP000305067"/>
    </source>
</evidence>
<dbReference type="Proteomes" id="UP000305067">
    <property type="component" value="Unassembled WGS sequence"/>
</dbReference>
<organism evidence="1 2">
    <name type="scientific">Pterulicium gracile</name>
    <dbReference type="NCBI Taxonomy" id="1884261"/>
    <lineage>
        <taxon>Eukaryota</taxon>
        <taxon>Fungi</taxon>
        <taxon>Dikarya</taxon>
        <taxon>Basidiomycota</taxon>
        <taxon>Agaricomycotina</taxon>
        <taxon>Agaricomycetes</taxon>
        <taxon>Agaricomycetidae</taxon>
        <taxon>Agaricales</taxon>
        <taxon>Pleurotineae</taxon>
        <taxon>Pterulaceae</taxon>
        <taxon>Pterulicium</taxon>
    </lineage>
</organism>
<dbReference type="AlphaFoldDB" id="A0A5C3R0W9"/>